<protein>
    <submittedName>
        <fullName evidence="1">Uncharacterized protein</fullName>
    </submittedName>
</protein>
<comment type="caution">
    <text evidence="1">The sequence shown here is derived from an EMBL/GenBank/DDBJ whole genome shotgun (WGS) entry which is preliminary data.</text>
</comment>
<keyword evidence="2" id="KW-1185">Reference proteome</keyword>
<dbReference type="RefSeq" id="WP_121066867.1">
    <property type="nucleotide sequence ID" value="NZ_RBIQ01000008.1"/>
</dbReference>
<organism evidence="1 2">
    <name type="scientific">Maribacter vaceletii</name>
    <dbReference type="NCBI Taxonomy" id="1206816"/>
    <lineage>
        <taxon>Bacteria</taxon>
        <taxon>Pseudomonadati</taxon>
        <taxon>Bacteroidota</taxon>
        <taxon>Flavobacteriia</taxon>
        <taxon>Flavobacteriales</taxon>
        <taxon>Flavobacteriaceae</taxon>
        <taxon>Maribacter</taxon>
    </lineage>
</organism>
<sequence>MKILGIGSRINHNEFGKGVITNVTSTMYWVTFMDSGIETISLDSDFEIIEAVTDDVDTISFSEVEQSLISILRKWSDTSSITPIADKWKKGTLVIQPLDANLANKEIPIDTFFHKIVMVRDRIRVMEQKINSSKNLDDQEKVDLQQYITRIYGSLTTFNVLFNNKRDHFIGVKK</sequence>
<proteinExistence type="predicted"/>
<evidence type="ECO:0000313" key="1">
    <source>
        <dbReference type="EMBL" id="RKR13183.1"/>
    </source>
</evidence>
<dbReference type="Proteomes" id="UP000269412">
    <property type="component" value="Unassembled WGS sequence"/>
</dbReference>
<accession>A0A495E9J3</accession>
<gene>
    <name evidence="1" type="ORF">CLV91_1898</name>
</gene>
<evidence type="ECO:0000313" key="2">
    <source>
        <dbReference type="Proteomes" id="UP000269412"/>
    </source>
</evidence>
<dbReference type="AlphaFoldDB" id="A0A495E9J3"/>
<name>A0A495E9J3_9FLAO</name>
<dbReference type="OrthoDB" id="1117601at2"/>
<dbReference type="EMBL" id="RBIQ01000008">
    <property type="protein sequence ID" value="RKR13183.1"/>
    <property type="molecule type" value="Genomic_DNA"/>
</dbReference>
<reference evidence="1 2" key="1">
    <citation type="submission" date="2018-10" db="EMBL/GenBank/DDBJ databases">
        <title>Genomic Encyclopedia of Archaeal and Bacterial Type Strains, Phase II (KMG-II): from individual species to whole genera.</title>
        <authorList>
            <person name="Goeker M."/>
        </authorList>
    </citation>
    <scope>NUCLEOTIDE SEQUENCE [LARGE SCALE GENOMIC DNA]</scope>
    <source>
        <strain evidence="1 2">DSM 25230</strain>
    </source>
</reference>